<organism evidence="1 2">
    <name type="scientific">Pyrolobus fumarii (strain DSM 11204 / 1A)</name>
    <dbReference type="NCBI Taxonomy" id="694429"/>
    <lineage>
        <taxon>Archaea</taxon>
        <taxon>Thermoproteota</taxon>
        <taxon>Thermoprotei</taxon>
        <taxon>Desulfurococcales</taxon>
        <taxon>Pyrodictiaceae</taxon>
        <taxon>Pyrolobus</taxon>
    </lineage>
</organism>
<gene>
    <name evidence="1" type="ordered locus">Pyrfu_0316</name>
</gene>
<dbReference type="AlphaFoldDB" id="G0EFE5"/>
<dbReference type="Proteomes" id="UP000001037">
    <property type="component" value="Chromosome"/>
</dbReference>
<dbReference type="GeneID" id="11139960"/>
<proteinExistence type="predicted"/>
<dbReference type="KEGG" id="pfm:Pyrfu_0316"/>
<dbReference type="EMBL" id="CP002838">
    <property type="protein sequence ID" value="AEM38188.1"/>
    <property type="molecule type" value="Genomic_DNA"/>
</dbReference>
<protein>
    <recommendedName>
        <fullName evidence="3">HicB-like antitoxin of toxin-antitoxin system domain-containing protein</fullName>
    </recommendedName>
</protein>
<dbReference type="Gene3D" id="3.30.160.250">
    <property type="match status" value="1"/>
</dbReference>
<evidence type="ECO:0000313" key="1">
    <source>
        <dbReference type="EMBL" id="AEM38188.1"/>
    </source>
</evidence>
<sequence length="82" mass="9250">MRRVKVGVVVYEERDETGTWYIAVEPMSGAQAQGESIEEAIEKLKEEVVKMFSAWCESELRDAIDVKLVEIEVPTTGENSET</sequence>
<evidence type="ECO:0000313" key="2">
    <source>
        <dbReference type="Proteomes" id="UP000001037"/>
    </source>
</evidence>
<dbReference type="SUPFAM" id="SSF143100">
    <property type="entry name" value="TTHA1013/TTHA0281-like"/>
    <property type="match status" value="1"/>
</dbReference>
<dbReference type="InterPro" id="IPR035069">
    <property type="entry name" value="TTHA1013/TTHA0281-like"/>
</dbReference>
<dbReference type="HOGENOM" id="CLU_2597653_0_0_2"/>
<dbReference type="InParanoid" id="G0EFE5"/>
<dbReference type="RefSeq" id="WP_014025865.1">
    <property type="nucleotide sequence ID" value="NC_015931.1"/>
</dbReference>
<accession>G0EFE5</accession>
<evidence type="ECO:0008006" key="3">
    <source>
        <dbReference type="Google" id="ProtNLM"/>
    </source>
</evidence>
<reference evidence="1 2" key="1">
    <citation type="journal article" date="2011" name="Stand. Genomic Sci.">
        <title>Complete genome sequence of the hyperthermophilic chemolithoautotroph Pyrolobus fumarii type strain (1A).</title>
        <authorList>
            <person name="Anderson I."/>
            <person name="Goker M."/>
            <person name="Nolan M."/>
            <person name="Lucas S."/>
            <person name="Hammon N."/>
            <person name="Deshpande S."/>
            <person name="Cheng J.F."/>
            <person name="Tapia R."/>
            <person name="Han C."/>
            <person name="Goodwin L."/>
            <person name="Pitluck S."/>
            <person name="Huntemann M."/>
            <person name="Liolios K."/>
            <person name="Ivanova N."/>
            <person name="Pagani I."/>
            <person name="Mavromatis K."/>
            <person name="Ovchinikova G."/>
            <person name="Pati A."/>
            <person name="Chen A."/>
            <person name="Palaniappan K."/>
            <person name="Land M."/>
            <person name="Hauser L."/>
            <person name="Brambilla E.M."/>
            <person name="Huber H."/>
            <person name="Yasawong M."/>
            <person name="Rohde M."/>
            <person name="Spring S."/>
            <person name="Abt B."/>
            <person name="Sikorski J."/>
            <person name="Wirth R."/>
            <person name="Detter J.C."/>
            <person name="Woyke T."/>
            <person name="Bristow J."/>
            <person name="Eisen J.A."/>
            <person name="Markowitz V."/>
            <person name="Hugenholtz P."/>
            <person name="Kyrpides N.C."/>
            <person name="Klenk H.P."/>
            <person name="Lapidus A."/>
        </authorList>
    </citation>
    <scope>NUCLEOTIDE SEQUENCE [LARGE SCALE GENOMIC DNA]</scope>
    <source>
        <strain evidence="2">DSM 11204 / 1A</strain>
    </source>
</reference>
<keyword evidence="2" id="KW-1185">Reference proteome</keyword>
<name>G0EFE5_PYRF1</name>
<dbReference type="OrthoDB" id="21367at2157"/>
<dbReference type="eggNOG" id="arCOG02411">
    <property type="taxonomic scope" value="Archaea"/>
</dbReference>